<gene>
    <name evidence="1" type="ORF">DPEC_G00102240</name>
</gene>
<name>A0ACC2GXJ0_DALPE</name>
<reference evidence="1" key="1">
    <citation type="submission" date="2021-05" db="EMBL/GenBank/DDBJ databases">
        <authorList>
            <person name="Pan Q."/>
            <person name="Jouanno E."/>
            <person name="Zahm M."/>
            <person name="Klopp C."/>
            <person name="Cabau C."/>
            <person name="Louis A."/>
            <person name="Berthelot C."/>
            <person name="Parey E."/>
            <person name="Roest Crollius H."/>
            <person name="Montfort J."/>
            <person name="Robinson-Rechavi M."/>
            <person name="Bouchez O."/>
            <person name="Lampietro C."/>
            <person name="Lopez Roques C."/>
            <person name="Donnadieu C."/>
            <person name="Postlethwait J."/>
            <person name="Bobe J."/>
            <person name="Dillon D."/>
            <person name="Chandos A."/>
            <person name="von Hippel F."/>
            <person name="Guiguen Y."/>
        </authorList>
    </citation>
    <scope>NUCLEOTIDE SEQUENCE</scope>
    <source>
        <strain evidence="1">YG-Jan2019</strain>
    </source>
</reference>
<protein>
    <submittedName>
        <fullName evidence="1">Uncharacterized protein</fullName>
    </submittedName>
</protein>
<keyword evidence="2" id="KW-1185">Reference proteome</keyword>
<sequence>MSGNMNTTASPCRTAALKFTIDNILNLKQNNSDLDRYQSKVRSVAVCKDTFTPRYENYDVQKRHESDCASDETAQTKSTGEDDRARSVHREDADETKMSDTCSRTESASSCDDASAPHKGNSKTKAMAKKKTRTIFSKRQIFQLESTFDMKRSEKSRQKHGVSHGFQASQEV</sequence>
<dbReference type="EMBL" id="CM055735">
    <property type="protein sequence ID" value="KAJ8008195.1"/>
    <property type="molecule type" value="Genomic_DNA"/>
</dbReference>
<accession>A0ACC2GXJ0</accession>
<dbReference type="Proteomes" id="UP001157502">
    <property type="component" value="Chromosome 8"/>
</dbReference>
<proteinExistence type="predicted"/>
<evidence type="ECO:0000313" key="2">
    <source>
        <dbReference type="Proteomes" id="UP001157502"/>
    </source>
</evidence>
<evidence type="ECO:0000313" key="1">
    <source>
        <dbReference type="EMBL" id="KAJ8008195.1"/>
    </source>
</evidence>
<comment type="caution">
    <text evidence="1">The sequence shown here is derived from an EMBL/GenBank/DDBJ whole genome shotgun (WGS) entry which is preliminary data.</text>
</comment>
<organism evidence="1 2">
    <name type="scientific">Dallia pectoralis</name>
    <name type="common">Alaska blackfish</name>
    <dbReference type="NCBI Taxonomy" id="75939"/>
    <lineage>
        <taxon>Eukaryota</taxon>
        <taxon>Metazoa</taxon>
        <taxon>Chordata</taxon>
        <taxon>Craniata</taxon>
        <taxon>Vertebrata</taxon>
        <taxon>Euteleostomi</taxon>
        <taxon>Actinopterygii</taxon>
        <taxon>Neopterygii</taxon>
        <taxon>Teleostei</taxon>
        <taxon>Protacanthopterygii</taxon>
        <taxon>Esociformes</taxon>
        <taxon>Umbridae</taxon>
        <taxon>Dallia</taxon>
    </lineage>
</organism>